<dbReference type="RefSeq" id="WP_264716528.1">
    <property type="nucleotide sequence ID" value="NZ_JAPDNT010000041.1"/>
</dbReference>
<proteinExistence type="inferred from homology"/>
<reference evidence="6" key="2">
    <citation type="submission" date="2022-10" db="EMBL/GenBank/DDBJ databases">
        <authorList>
            <person name="Trinh H.N."/>
        </authorList>
    </citation>
    <scope>NUCLEOTIDE SEQUENCE</scope>
    <source>
        <strain evidence="6">RN2-1</strain>
    </source>
</reference>
<comment type="catalytic activity">
    <reaction evidence="4">
        <text>S-methyl-5'-thioadenosine + phosphate = 5-(methylsulfanyl)-alpha-D-ribose 1-phosphate + adenine</text>
        <dbReference type="Rhea" id="RHEA:11852"/>
        <dbReference type="ChEBI" id="CHEBI:16708"/>
        <dbReference type="ChEBI" id="CHEBI:17509"/>
        <dbReference type="ChEBI" id="CHEBI:43474"/>
        <dbReference type="ChEBI" id="CHEBI:58533"/>
        <dbReference type="EC" id="2.4.2.28"/>
    </reaction>
</comment>
<dbReference type="Proteomes" id="UP001165679">
    <property type="component" value="Unassembled WGS sequence"/>
</dbReference>
<dbReference type="SUPFAM" id="SSF53167">
    <property type="entry name" value="Purine and uridine phosphorylases"/>
    <property type="match status" value="1"/>
</dbReference>
<evidence type="ECO:0000256" key="3">
    <source>
        <dbReference type="ARBA" id="ARBA00022726"/>
    </source>
</evidence>
<name>A0AA41YS70_9PROT</name>
<feature type="binding site" evidence="4">
    <location>
        <begin position="217"/>
        <end position="219"/>
    </location>
    <ligand>
        <name>substrate</name>
    </ligand>
</feature>
<keyword evidence="2 4" id="KW-0808">Transferase</keyword>
<evidence type="ECO:0000259" key="5">
    <source>
        <dbReference type="Pfam" id="PF01048"/>
    </source>
</evidence>
<feature type="binding site" evidence="4">
    <location>
        <position position="193"/>
    </location>
    <ligand>
        <name>substrate</name>
    </ligand>
</feature>
<feature type="domain" description="Nucleoside phosphorylase" evidence="5">
    <location>
        <begin position="14"/>
        <end position="252"/>
    </location>
</feature>
<dbReference type="GO" id="GO:0017061">
    <property type="term" value="F:S-methyl-5-thioadenosine phosphorylase activity"/>
    <property type="evidence" value="ECO:0007669"/>
    <property type="project" value="UniProtKB-UniRule"/>
</dbReference>
<evidence type="ECO:0000313" key="6">
    <source>
        <dbReference type="EMBL" id="MCW3477577.1"/>
    </source>
</evidence>
<comment type="caution">
    <text evidence="6">The sequence shown here is derived from an EMBL/GenBank/DDBJ whole genome shotgun (WGS) entry which is preliminary data.</text>
</comment>
<comment type="subunit">
    <text evidence="4">Homohexamer. Dimer of a homotrimer.</text>
</comment>
<feature type="binding site" evidence="4">
    <location>
        <begin position="95"/>
        <end position="96"/>
    </location>
    <ligand>
        <name>phosphate</name>
        <dbReference type="ChEBI" id="CHEBI:43474"/>
    </ligand>
</feature>
<evidence type="ECO:0000256" key="2">
    <source>
        <dbReference type="ARBA" id="ARBA00022679"/>
    </source>
</evidence>
<keyword evidence="3 4" id="KW-0660">Purine salvage</keyword>
<dbReference type="GO" id="GO:0005829">
    <property type="term" value="C:cytosol"/>
    <property type="evidence" value="ECO:0007669"/>
    <property type="project" value="TreeGrafter"/>
</dbReference>
<dbReference type="AlphaFoldDB" id="A0AA41YS70"/>
<sequence length="300" mass="31878">MPDTRAPDRIKPVIGIIGGSGLYDIDGLEDKAWRRVTTPWGDPSDALLEGTLAGVRCVFLPRHGRGHPLSPSHLNYRANIDALKRAGCTDVLSLSAVGSLKEELPPGHFVIVDQFIDRSFAREKSFFGEGCVAHVSVAHPVCPRLGDALEGAARGLGLPVTRGGTYLVMEGPQFSTKAESALYRSWGCSVIGMTNMPEAKLAREAELCYATVAMVTDYDCWHPDHDHVTVEAVVRVLLGNAENARALVKAVVPALGAERGPCSAGCDRALDHAIITAPAQRDPALMAKLDAVAGRVLAGG</sequence>
<dbReference type="EMBL" id="JAPDNT010000041">
    <property type="protein sequence ID" value="MCW3477577.1"/>
    <property type="molecule type" value="Genomic_DNA"/>
</dbReference>
<keyword evidence="7" id="KW-1185">Reference proteome</keyword>
<dbReference type="HAMAP" id="MF_01963">
    <property type="entry name" value="MTAP"/>
    <property type="match status" value="1"/>
</dbReference>
<evidence type="ECO:0000313" key="7">
    <source>
        <dbReference type="Proteomes" id="UP001165679"/>
    </source>
</evidence>
<dbReference type="Pfam" id="PF01048">
    <property type="entry name" value="PNP_UDP_1"/>
    <property type="match status" value="1"/>
</dbReference>
<dbReference type="InterPro" id="IPR018099">
    <property type="entry name" value="Purine_phosphorylase-2_CS"/>
</dbReference>
<comment type="pathway">
    <text evidence="4">Amino-acid biosynthesis; L-methionine biosynthesis via salvage pathway; S-methyl-5-thio-alpha-D-ribose 1-phosphate from S-methyl-5'-thioadenosine (phosphorylase route): step 1/1.</text>
</comment>
<dbReference type="CDD" id="cd09010">
    <property type="entry name" value="MTAP_SsMTAPII_like_MTIP"/>
    <property type="match status" value="1"/>
</dbReference>
<dbReference type="FunFam" id="3.40.50.1580:FF:000012">
    <property type="entry name" value="Probable 6-oxopurine nucleoside phosphorylase"/>
    <property type="match status" value="1"/>
</dbReference>
<dbReference type="InterPro" id="IPR010044">
    <property type="entry name" value="MTAP"/>
</dbReference>
<dbReference type="InterPro" id="IPR035994">
    <property type="entry name" value="Nucleoside_phosphorylase_sf"/>
</dbReference>
<feature type="site" description="Important for substrate specificity" evidence="4">
    <location>
        <position position="230"/>
    </location>
</feature>
<dbReference type="Gene3D" id="3.40.50.1580">
    <property type="entry name" value="Nucleoside phosphorylase domain"/>
    <property type="match status" value="1"/>
</dbReference>
<keyword evidence="1 4" id="KW-0328">Glycosyltransferase</keyword>
<comment type="similarity">
    <text evidence="4">Belongs to the PNP/MTAP phosphorylase family. MTAP subfamily.</text>
</comment>
<feature type="site" description="Important for substrate specificity" evidence="4">
    <location>
        <position position="175"/>
    </location>
</feature>
<organism evidence="6 7">
    <name type="scientific">Limobrevibacterium gyesilva</name>
    <dbReference type="NCBI Taxonomy" id="2991712"/>
    <lineage>
        <taxon>Bacteria</taxon>
        <taxon>Pseudomonadati</taxon>
        <taxon>Pseudomonadota</taxon>
        <taxon>Alphaproteobacteria</taxon>
        <taxon>Acetobacterales</taxon>
        <taxon>Acetobacteraceae</taxon>
        <taxon>Limobrevibacterium</taxon>
    </lineage>
</organism>
<feature type="binding site" evidence="4">
    <location>
        <position position="20"/>
    </location>
    <ligand>
        <name>phosphate</name>
        <dbReference type="ChEBI" id="CHEBI:43474"/>
    </ligand>
</feature>
<dbReference type="GO" id="GO:0006166">
    <property type="term" value="P:purine ribonucleoside salvage"/>
    <property type="evidence" value="ECO:0007669"/>
    <property type="project" value="UniProtKB-KW"/>
</dbReference>
<dbReference type="GO" id="GO:0019509">
    <property type="term" value="P:L-methionine salvage from methylthioadenosine"/>
    <property type="evidence" value="ECO:0007669"/>
    <property type="project" value="UniProtKB-UniRule"/>
</dbReference>
<gene>
    <name evidence="4" type="primary">mtnP</name>
    <name evidence="6" type="ORF">OL599_23745</name>
</gene>
<dbReference type="PANTHER" id="PTHR42679:SF2">
    <property type="entry name" value="S-METHYL-5'-THIOADENOSINE PHOSPHORYLASE"/>
    <property type="match status" value="1"/>
</dbReference>
<dbReference type="InterPro" id="IPR000845">
    <property type="entry name" value="Nucleoside_phosphorylase_d"/>
</dbReference>
<dbReference type="PROSITE" id="PS01240">
    <property type="entry name" value="PNP_MTAP_2"/>
    <property type="match status" value="1"/>
</dbReference>
<dbReference type="EC" id="2.4.2.28" evidence="4"/>
<evidence type="ECO:0000256" key="1">
    <source>
        <dbReference type="ARBA" id="ARBA00022676"/>
    </source>
</evidence>
<accession>A0AA41YS70</accession>
<evidence type="ECO:0000256" key="4">
    <source>
        <dbReference type="HAMAP-Rule" id="MF_01963"/>
    </source>
</evidence>
<comment type="function">
    <text evidence="4">Catalyzes the reversible phosphorylation of S-methyl-5'-thioadenosine (MTA) to adenine and 5-methylthioribose-1-phosphate. Involved in the breakdown of MTA, a major by-product of polyamine biosynthesis. Responsible for the first step in the methionine salvage pathway after MTA has been generated from S-adenosylmethionine. Has broad substrate specificity with 6-aminopurine nucleosides as preferred substrates.</text>
</comment>
<dbReference type="NCBIfam" id="TIGR01694">
    <property type="entry name" value="MTAP"/>
    <property type="match status" value="1"/>
</dbReference>
<protein>
    <recommendedName>
        <fullName evidence="4">S-methyl-5'-thioadenosine phosphorylase</fullName>
        <ecNumber evidence="4">2.4.2.28</ecNumber>
    </recommendedName>
    <alternativeName>
        <fullName evidence="4">5'-methylthioadenosine phosphorylase</fullName>
        <shortName evidence="4">MTA phosphorylase</shortName>
        <shortName evidence="4">MTAP</shortName>
    </alternativeName>
</protein>
<dbReference type="PANTHER" id="PTHR42679">
    <property type="entry name" value="S-METHYL-5'-THIOADENOSINE PHOSPHORYLASE"/>
    <property type="match status" value="1"/>
</dbReference>
<dbReference type="NCBIfam" id="NF006492">
    <property type="entry name" value="PRK08931.1"/>
    <property type="match status" value="1"/>
</dbReference>
<feature type="binding site" evidence="4">
    <location>
        <position position="194"/>
    </location>
    <ligand>
        <name>phosphate</name>
        <dbReference type="ChEBI" id="CHEBI:43474"/>
    </ligand>
</feature>
<feature type="binding site" evidence="4">
    <location>
        <begin position="62"/>
        <end position="63"/>
    </location>
    <ligand>
        <name>phosphate</name>
        <dbReference type="ChEBI" id="CHEBI:43474"/>
    </ligand>
</feature>
<reference evidence="6" key="1">
    <citation type="submission" date="2022-09" db="EMBL/GenBank/DDBJ databases">
        <title>Rhodovastum sp. nov. RN2-1 isolated from soil in Seongnam, South Korea.</title>
        <authorList>
            <person name="Le N.T."/>
        </authorList>
    </citation>
    <scope>NUCLEOTIDE SEQUENCE</scope>
    <source>
        <strain evidence="6">RN2-1</strain>
    </source>
</reference>